<dbReference type="Proteomes" id="UP000216352">
    <property type="component" value="Unassembled WGS sequence"/>
</dbReference>
<dbReference type="PANTHER" id="PTHR30146">
    <property type="entry name" value="LACI-RELATED TRANSCRIPTIONAL REPRESSOR"/>
    <property type="match status" value="1"/>
</dbReference>
<gene>
    <name evidence="5" type="ORF">BLEM_0487</name>
</gene>
<dbReference type="InterPro" id="IPR000843">
    <property type="entry name" value="HTH_LacI"/>
</dbReference>
<dbReference type="CDD" id="cd01392">
    <property type="entry name" value="HTH_LacI"/>
    <property type="match status" value="1"/>
</dbReference>
<dbReference type="InterPro" id="IPR010982">
    <property type="entry name" value="Lambda_DNA-bd_dom_sf"/>
</dbReference>
<comment type="caution">
    <text evidence="5">The sequence shown here is derived from an EMBL/GenBank/DDBJ whole genome shotgun (WGS) entry which is preliminary data.</text>
</comment>
<organism evidence="5 6">
    <name type="scientific">Bifidobacterium lemurum</name>
    <dbReference type="NCBI Taxonomy" id="1603886"/>
    <lineage>
        <taxon>Bacteria</taxon>
        <taxon>Bacillati</taxon>
        <taxon>Actinomycetota</taxon>
        <taxon>Actinomycetes</taxon>
        <taxon>Bifidobacteriales</taxon>
        <taxon>Bifidobacteriaceae</taxon>
        <taxon>Bifidobacterium</taxon>
    </lineage>
</organism>
<dbReference type="GO" id="GO:0003700">
    <property type="term" value="F:DNA-binding transcription factor activity"/>
    <property type="evidence" value="ECO:0007669"/>
    <property type="project" value="TreeGrafter"/>
</dbReference>
<keyword evidence="3" id="KW-0804">Transcription</keyword>
<evidence type="ECO:0000259" key="4">
    <source>
        <dbReference type="PROSITE" id="PS50932"/>
    </source>
</evidence>
<dbReference type="InterPro" id="IPR028082">
    <property type="entry name" value="Peripla_BP_I"/>
</dbReference>
<sequence>MERATISDVAQLAGVSQATVSRALRGVAKVSPETRLRVEQAANNLNFTLSKSASALASGKTMRVLLLVSGTLDRWFNSSVLQGAYDVLSPEGYDIIPSFVTNRAQLDHYFAELPKNRNADAIIVSSFTFTTELHDRMAAMGMPVIGLDSPSTDGFDASIAISNADGLKQSVHLLHSLGHRRLAFIRDYVPQDMVYSTTTRADCFASAIDALDAGLEYTILTAHTHVNTVEPEELAPELASLVLSSPLRPTGLVVETDELAVPLMKELRHQHMRFPEDMSIVGFDDAPISRVVDLTTIHQNPIELGHSAARKALSLMRGETLERSHEVQPTTLVLRDTTGRAPNVA</sequence>
<dbReference type="SUPFAM" id="SSF53822">
    <property type="entry name" value="Periplasmic binding protein-like I"/>
    <property type="match status" value="1"/>
</dbReference>
<dbReference type="CDD" id="cd06267">
    <property type="entry name" value="PBP1_LacI_sugar_binding-like"/>
    <property type="match status" value="1"/>
</dbReference>
<feature type="domain" description="HTH lacI-type" evidence="4">
    <location>
        <begin position="4"/>
        <end position="58"/>
    </location>
</feature>
<dbReference type="SUPFAM" id="SSF47413">
    <property type="entry name" value="lambda repressor-like DNA-binding domains"/>
    <property type="match status" value="1"/>
</dbReference>
<dbReference type="PANTHER" id="PTHR30146:SF109">
    <property type="entry name" value="HTH-TYPE TRANSCRIPTIONAL REGULATOR GALS"/>
    <property type="match status" value="1"/>
</dbReference>
<evidence type="ECO:0000313" key="5">
    <source>
        <dbReference type="EMBL" id="OZG62819.1"/>
    </source>
</evidence>
<evidence type="ECO:0000313" key="6">
    <source>
        <dbReference type="Proteomes" id="UP000216352"/>
    </source>
</evidence>
<protein>
    <submittedName>
        <fullName evidence="5">LacI family transcriptional regulator</fullName>
    </submittedName>
</protein>
<evidence type="ECO:0000256" key="2">
    <source>
        <dbReference type="ARBA" id="ARBA00023125"/>
    </source>
</evidence>
<keyword evidence="6" id="KW-1185">Reference proteome</keyword>
<dbReference type="EMBL" id="MWWX01000003">
    <property type="protein sequence ID" value="OZG62819.1"/>
    <property type="molecule type" value="Genomic_DNA"/>
</dbReference>
<dbReference type="STRING" id="1603886.GCA_001895165_02037"/>
<dbReference type="SMART" id="SM00354">
    <property type="entry name" value="HTH_LACI"/>
    <property type="match status" value="1"/>
</dbReference>
<proteinExistence type="predicted"/>
<dbReference type="AlphaFoldDB" id="A0A261FUI5"/>
<evidence type="ECO:0000256" key="1">
    <source>
        <dbReference type="ARBA" id="ARBA00023015"/>
    </source>
</evidence>
<dbReference type="InterPro" id="IPR046335">
    <property type="entry name" value="LacI/GalR-like_sensor"/>
</dbReference>
<dbReference type="Gene3D" id="1.10.260.40">
    <property type="entry name" value="lambda repressor-like DNA-binding domains"/>
    <property type="match status" value="1"/>
</dbReference>
<dbReference type="GO" id="GO:0000976">
    <property type="term" value="F:transcription cis-regulatory region binding"/>
    <property type="evidence" value="ECO:0007669"/>
    <property type="project" value="TreeGrafter"/>
</dbReference>
<accession>A0A261FUI5</accession>
<name>A0A261FUI5_9BIFI</name>
<dbReference type="OrthoDB" id="3510266at2"/>
<dbReference type="Pfam" id="PF00356">
    <property type="entry name" value="LacI"/>
    <property type="match status" value="1"/>
</dbReference>
<dbReference type="RefSeq" id="WP_072726884.1">
    <property type="nucleotide sequence ID" value="NZ_CP062948.1"/>
</dbReference>
<evidence type="ECO:0000256" key="3">
    <source>
        <dbReference type="ARBA" id="ARBA00023163"/>
    </source>
</evidence>
<dbReference type="Pfam" id="PF13377">
    <property type="entry name" value="Peripla_BP_3"/>
    <property type="match status" value="1"/>
</dbReference>
<keyword evidence="1" id="KW-0805">Transcription regulation</keyword>
<dbReference type="PROSITE" id="PS00356">
    <property type="entry name" value="HTH_LACI_1"/>
    <property type="match status" value="1"/>
</dbReference>
<dbReference type="PROSITE" id="PS50932">
    <property type="entry name" value="HTH_LACI_2"/>
    <property type="match status" value="1"/>
</dbReference>
<keyword evidence="2" id="KW-0238">DNA-binding</keyword>
<dbReference type="Gene3D" id="3.40.50.2300">
    <property type="match status" value="2"/>
</dbReference>
<reference evidence="5 6" key="1">
    <citation type="journal article" date="2017" name="BMC Genomics">
        <title>Comparative genomic and phylogenomic analyses of the Bifidobacteriaceae family.</title>
        <authorList>
            <person name="Lugli G.A."/>
            <person name="Milani C."/>
            <person name="Turroni F."/>
            <person name="Duranti S."/>
            <person name="Mancabelli L."/>
            <person name="Mangifesta M."/>
            <person name="Ferrario C."/>
            <person name="Modesto M."/>
            <person name="Mattarelli P."/>
            <person name="Jiri K."/>
            <person name="van Sinderen D."/>
            <person name="Ventura M."/>
        </authorList>
    </citation>
    <scope>NUCLEOTIDE SEQUENCE [LARGE SCALE GENOMIC DNA]</scope>
    <source>
        <strain evidence="5 6">DSM 28807</strain>
    </source>
</reference>